<name>A0A2V5KY29_9BACL</name>
<feature type="binding site" evidence="19">
    <location>
        <begin position="32"/>
        <end position="34"/>
    </location>
    <ligand>
        <name>GTP</name>
        <dbReference type="ChEBI" id="CHEBI:37565"/>
    </ligand>
</feature>
<evidence type="ECO:0000256" key="12">
    <source>
        <dbReference type="ARBA" id="ARBA00022741"/>
    </source>
</evidence>
<evidence type="ECO:0000256" key="14">
    <source>
        <dbReference type="ARBA" id="ARBA00022840"/>
    </source>
</evidence>
<dbReference type="GO" id="GO:0005524">
    <property type="term" value="F:ATP binding"/>
    <property type="evidence" value="ECO:0007669"/>
    <property type="project" value="UniProtKB-KW"/>
</dbReference>
<evidence type="ECO:0000313" key="21">
    <source>
        <dbReference type="Proteomes" id="UP000247476"/>
    </source>
</evidence>
<evidence type="ECO:0000256" key="7">
    <source>
        <dbReference type="ARBA" id="ARBA00007490"/>
    </source>
</evidence>
<dbReference type="GO" id="GO:0043752">
    <property type="term" value="F:adenosylcobinamide kinase activity"/>
    <property type="evidence" value="ECO:0007669"/>
    <property type="project" value="UniProtKB-EC"/>
</dbReference>
<sequence length="185" mass="20791">MRIMVTGGARSGKSSFAERYAAHLAKCGVYIATAQAFDAEMEERLSLHRKRRDDSGFPWRTIEEPLHIAGWLRRHAPADGEAVLIDCLTLWLSNWVLRHESESDMERTVGDRVEELAAAVREYPGTVLLVTNEVGSGIVPEYKLGRVYRDLAGRMNQRVAEACGEVFLVTSGIPVELKRLAFRFD</sequence>
<keyword evidence="13 20" id="KW-0418">Kinase</keyword>
<comment type="pathway">
    <text evidence="6">Cofactor biosynthesis; adenosylcobalamin biosynthesis; adenosylcobalamin from cob(II)yrinate a,c-diamide: step 5/7.</text>
</comment>
<dbReference type="GO" id="GO:0008820">
    <property type="term" value="F:cobinamide phosphate guanylyltransferase activity"/>
    <property type="evidence" value="ECO:0007669"/>
    <property type="project" value="UniProtKB-EC"/>
</dbReference>
<comment type="catalytic activity">
    <reaction evidence="1">
        <text>adenosylcob(III)inamide + ATP = adenosylcob(III)inamide phosphate + ADP + H(+)</text>
        <dbReference type="Rhea" id="RHEA:15769"/>
        <dbReference type="ChEBI" id="CHEBI:2480"/>
        <dbReference type="ChEBI" id="CHEBI:15378"/>
        <dbReference type="ChEBI" id="CHEBI:30616"/>
        <dbReference type="ChEBI" id="CHEBI:58502"/>
        <dbReference type="ChEBI" id="CHEBI:456216"/>
        <dbReference type="EC" id="2.7.1.156"/>
    </reaction>
</comment>
<keyword evidence="21" id="KW-1185">Reference proteome</keyword>
<evidence type="ECO:0000313" key="20">
    <source>
        <dbReference type="EMBL" id="PYI57507.1"/>
    </source>
</evidence>
<evidence type="ECO:0000256" key="8">
    <source>
        <dbReference type="ARBA" id="ARBA00012016"/>
    </source>
</evidence>
<comment type="similarity">
    <text evidence="7">Belongs to the CobU/CobP family.</text>
</comment>
<keyword evidence="15 19" id="KW-0342">GTP-binding</keyword>
<keyword evidence="20" id="KW-0548">Nucleotidyltransferase</keyword>
<comment type="catalytic activity">
    <reaction evidence="3">
        <text>adenosylcob(III)inamide + GTP = adenosylcob(III)inamide phosphate + GDP + H(+)</text>
        <dbReference type="Rhea" id="RHEA:15765"/>
        <dbReference type="ChEBI" id="CHEBI:2480"/>
        <dbReference type="ChEBI" id="CHEBI:15378"/>
        <dbReference type="ChEBI" id="CHEBI:37565"/>
        <dbReference type="ChEBI" id="CHEBI:58189"/>
        <dbReference type="ChEBI" id="CHEBI:58502"/>
        <dbReference type="EC" id="2.7.1.156"/>
    </reaction>
</comment>
<protein>
    <recommendedName>
        <fullName evidence="16">Adenosylcobinamide kinase</fullName>
        <ecNumber evidence="8">2.7.1.156</ecNumber>
        <ecNumber evidence="9">2.7.7.62</ecNumber>
    </recommendedName>
    <alternativeName>
        <fullName evidence="17">Adenosylcobinamide-phosphate guanylyltransferase</fullName>
    </alternativeName>
</protein>
<comment type="pathway">
    <text evidence="5">Cofactor biosynthesis; adenosylcobalamin biosynthesis; adenosylcobalamin from cob(II)yrinate a,c-diamide: step 6/7.</text>
</comment>
<evidence type="ECO:0000256" key="10">
    <source>
        <dbReference type="ARBA" id="ARBA00022573"/>
    </source>
</evidence>
<dbReference type="SUPFAM" id="SSF52540">
    <property type="entry name" value="P-loop containing nucleoside triphosphate hydrolases"/>
    <property type="match status" value="1"/>
</dbReference>
<evidence type="ECO:0000256" key="6">
    <source>
        <dbReference type="ARBA" id="ARBA00005159"/>
    </source>
</evidence>
<dbReference type="AlphaFoldDB" id="A0A2V5KY29"/>
<keyword evidence="11 20" id="KW-0808">Transferase</keyword>
<dbReference type="PANTHER" id="PTHR34848:SF1">
    <property type="entry name" value="BIFUNCTIONAL ADENOSYLCOBALAMIN BIOSYNTHESIS PROTEIN COBU"/>
    <property type="match status" value="1"/>
</dbReference>
<dbReference type="EC" id="2.7.1.156" evidence="8"/>
<evidence type="ECO:0000256" key="11">
    <source>
        <dbReference type="ARBA" id="ARBA00022679"/>
    </source>
</evidence>
<keyword evidence="10" id="KW-0169">Cobalamin biosynthesis</keyword>
<feature type="binding site" evidence="19">
    <location>
        <position position="86"/>
    </location>
    <ligand>
        <name>GTP</name>
        <dbReference type="ChEBI" id="CHEBI:37565"/>
    </ligand>
</feature>
<dbReference type="NCBIfam" id="NF004469">
    <property type="entry name" value="PRK05800.1"/>
    <property type="match status" value="1"/>
</dbReference>
<evidence type="ECO:0000256" key="3">
    <source>
        <dbReference type="ARBA" id="ARBA00001522"/>
    </source>
</evidence>
<dbReference type="Gene3D" id="3.40.50.300">
    <property type="entry name" value="P-loop containing nucleotide triphosphate hydrolases"/>
    <property type="match status" value="1"/>
</dbReference>
<feature type="binding site" evidence="19">
    <location>
        <begin position="7"/>
        <end position="14"/>
    </location>
    <ligand>
        <name>GTP</name>
        <dbReference type="ChEBI" id="CHEBI:37565"/>
    </ligand>
</feature>
<reference evidence="20 21" key="1">
    <citation type="submission" date="2018-05" db="EMBL/GenBank/DDBJ databases">
        <title>Paenibacillus flagellatus sp. nov., isolated from selenium mineral soil.</title>
        <authorList>
            <person name="Dai X."/>
        </authorList>
    </citation>
    <scope>NUCLEOTIDE SEQUENCE [LARGE SCALE GENOMIC DNA]</scope>
    <source>
        <strain evidence="20 21">DXL2</strain>
    </source>
</reference>
<dbReference type="Proteomes" id="UP000247476">
    <property type="component" value="Unassembled WGS sequence"/>
</dbReference>
<dbReference type="GO" id="GO:0009236">
    <property type="term" value="P:cobalamin biosynthetic process"/>
    <property type="evidence" value="ECO:0007669"/>
    <property type="project" value="UniProtKB-UniPathway"/>
</dbReference>
<dbReference type="PANTHER" id="PTHR34848">
    <property type="match status" value="1"/>
</dbReference>
<comment type="caution">
    <text evidence="20">The sequence shown here is derived from an EMBL/GenBank/DDBJ whole genome shotgun (WGS) entry which is preliminary data.</text>
</comment>
<dbReference type="InterPro" id="IPR027417">
    <property type="entry name" value="P-loop_NTPase"/>
</dbReference>
<dbReference type="GO" id="GO:0005525">
    <property type="term" value="F:GTP binding"/>
    <property type="evidence" value="ECO:0007669"/>
    <property type="project" value="UniProtKB-KW"/>
</dbReference>
<evidence type="ECO:0000256" key="9">
    <source>
        <dbReference type="ARBA" id="ARBA00012523"/>
    </source>
</evidence>
<proteinExistence type="inferred from homology"/>
<feature type="active site" description="GMP-histidine intermediate" evidence="18">
    <location>
        <position position="48"/>
    </location>
</feature>
<dbReference type="InterPro" id="IPR003203">
    <property type="entry name" value="CobU/CobP"/>
</dbReference>
<dbReference type="EC" id="2.7.7.62" evidence="9"/>
<gene>
    <name evidence="20" type="ORF">DLM86_03495</name>
</gene>
<keyword evidence="12 19" id="KW-0547">Nucleotide-binding</keyword>
<organism evidence="20 21">
    <name type="scientific">Paenibacillus flagellatus</name>
    <dbReference type="NCBI Taxonomy" id="2211139"/>
    <lineage>
        <taxon>Bacteria</taxon>
        <taxon>Bacillati</taxon>
        <taxon>Bacillota</taxon>
        <taxon>Bacilli</taxon>
        <taxon>Bacillales</taxon>
        <taxon>Paenibacillaceae</taxon>
        <taxon>Paenibacillus</taxon>
    </lineage>
</organism>
<dbReference type="UniPathway" id="UPA00148">
    <property type="reaction ID" value="UER00236"/>
</dbReference>
<evidence type="ECO:0000256" key="19">
    <source>
        <dbReference type="PIRSR" id="PIRSR006135-2"/>
    </source>
</evidence>
<evidence type="ECO:0000256" key="1">
    <source>
        <dbReference type="ARBA" id="ARBA00000312"/>
    </source>
</evidence>
<dbReference type="Pfam" id="PF02283">
    <property type="entry name" value="CobU"/>
    <property type="match status" value="1"/>
</dbReference>
<dbReference type="PIRSF" id="PIRSF006135">
    <property type="entry name" value="CobU"/>
    <property type="match status" value="1"/>
</dbReference>
<dbReference type="EMBL" id="QJVJ01000001">
    <property type="protein sequence ID" value="PYI57507.1"/>
    <property type="molecule type" value="Genomic_DNA"/>
</dbReference>
<evidence type="ECO:0000256" key="2">
    <source>
        <dbReference type="ARBA" id="ARBA00000711"/>
    </source>
</evidence>
<feature type="binding site" evidence="19">
    <location>
        <begin position="49"/>
        <end position="52"/>
    </location>
    <ligand>
        <name>GTP</name>
        <dbReference type="ChEBI" id="CHEBI:37565"/>
    </ligand>
</feature>
<dbReference type="OrthoDB" id="9799422at2"/>
<dbReference type="RefSeq" id="WP_110838549.1">
    <property type="nucleotide sequence ID" value="NZ_QJVJ01000001.1"/>
</dbReference>
<accession>A0A2V5KY29</accession>
<comment type="catalytic activity">
    <reaction evidence="2">
        <text>adenosylcob(III)inamide phosphate + GTP + H(+) = adenosylcob(III)inamide-GDP + diphosphate</text>
        <dbReference type="Rhea" id="RHEA:22712"/>
        <dbReference type="ChEBI" id="CHEBI:15378"/>
        <dbReference type="ChEBI" id="CHEBI:33019"/>
        <dbReference type="ChEBI" id="CHEBI:37565"/>
        <dbReference type="ChEBI" id="CHEBI:58502"/>
        <dbReference type="ChEBI" id="CHEBI:60487"/>
        <dbReference type="EC" id="2.7.7.62"/>
    </reaction>
</comment>
<dbReference type="CDD" id="cd00544">
    <property type="entry name" value="CobU"/>
    <property type="match status" value="1"/>
</dbReference>
<evidence type="ECO:0000256" key="4">
    <source>
        <dbReference type="ARBA" id="ARBA00003889"/>
    </source>
</evidence>
<keyword evidence="14" id="KW-0067">ATP-binding</keyword>
<evidence type="ECO:0000256" key="16">
    <source>
        <dbReference type="ARBA" id="ARBA00029570"/>
    </source>
</evidence>
<feature type="binding site" evidence="19">
    <location>
        <position position="63"/>
    </location>
    <ligand>
        <name>GTP</name>
        <dbReference type="ChEBI" id="CHEBI:37565"/>
    </ligand>
</feature>
<evidence type="ECO:0000256" key="13">
    <source>
        <dbReference type="ARBA" id="ARBA00022777"/>
    </source>
</evidence>
<evidence type="ECO:0000256" key="15">
    <source>
        <dbReference type="ARBA" id="ARBA00023134"/>
    </source>
</evidence>
<evidence type="ECO:0000256" key="17">
    <source>
        <dbReference type="ARBA" id="ARBA00030571"/>
    </source>
</evidence>
<comment type="function">
    <text evidence="4">Catalyzes ATP-dependent phosphorylation of adenosylcobinamide and addition of GMP to adenosylcobinamide phosphate.</text>
</comment>
<evidence type="ECO:0000256" key="18">
    <source>
        <dbReference type="PIRSR" id="PIRSR006135-1"/>
    </source>
</evidence>
<evidence type="ECO:0000256" key="5">
    <source>
        <dbReference type="ARBA" id="ARBA00004692"/>
    </source>
</evidence>